<protein>
    <submittedName>
        <fullName evidence="2">Uncharacterized protein</fullName>
    </submittedName>
</protein>
<sequence>MGTNSSMGVNSKKSSTSIKNTKQLPADVVENCAVREASVTSPSGNDEDQFMIKCRSPHADSGHPANSVQVRQVVSAFEEGMIINEDKELLENAEGTCLEDLHDGAAAGRKQFVEDLHECETVEEASLEWPHLVK</sequence>
<gene>
    <name evidence="2" type="ORF">LTRI10_LOCUS34939</name>
</gene>
<dbReference type="EMBL" id="OZ034819">
    <property type="protein sequence ID" value="CAL1394435.1"/>
    <property type="molecule type" value="Genomic_DNA"/>
</dbReference>
<feature type="region of interest" description="Disordered" evidence="1">
    <location>
        <begin position="1"/>
        <end position="22"/>
    </location>
</feature>
<evidence type="ECO:0000313" key="3">
    <source>
        <dbReference type="Proteomes" id="UP001497516"/>
    </source>
</evidence>
<dbReference type="AlphaFoldDB" id="A0AAV2F9S4"/>
<feature type="compositionally biased region" description="Low complexity" evidence="1">
    <location>
        <begin position="10"/>
        <end position="22"/>
    </location>
</feature>
<evidence type="ECO:0000313" key="2">
    <source>
        <dbReference type="EMBL" id="CAL1394435.1"/>
    </source>
</evidence>
<accession>A0AAV2F9S4</accession>
<reference evidence="2 3" key="1">
    <citation type="submission" date="2024-04" db="EMBL/GenBank/DDBJ databases">
        <authorList>
            <person name="Fracassetti M."/>
        </authorList>
    </citation>
    <scope>NUCLEOTIDE SEQUENCE [LARGE SCALE GENOMIC DNA]</scope>
</reference>
<name>A0AAV2F9S4_9ROSI</name>
<dbReference type="Proteomes" id="UP001497516">
    <property type="component" value="Chromosome 6"/>
</dbReference>
<organism evidence="2 3">
    <name type="scientific">Linum trigynum</name>
    <dbReference type="NCBI Taxonomy" id="586398"/>
    <lineage>
        <taxon>Eukaryota</taxon>
        <taxon>Viridiplantae</taxon>
        <taxon>Streptophyta</taxon>
        <taxon>Embryophyta</taxon>
        <taxon>Tracheophyta</taxon>
        <taxon>Spermatophyta</taxon>
        <taxon>Magnoliopsida</taxon>
        <taxon>eudicotyledons</taxon>
        <taxon>Gunneridae</taxon>
        <taxon>Pentapetalae</taxon>
        <taxon>rosids</taxon>
        <taxon>fabids</taxon>
        <taxon>Malpighiales</taxon>
        <taxon>Linaceae</taxon>
        <taxon>Linum</taxon>
    </lineage>
</organism>
<proteinExistence type="predicted"/>
<evidence type="ECO:0000256" key="1">
    <source>
        <dbReference type="SAM" id="MobiDB-lite"/>
    </source>
</evidence>
<keyword evidence="3" id="KW-1185">Reference proteome</keyword>